<comment type="caution">
    <text evidence="2">The sequence shown here is derived from an EMBL/GenBank/DDBJ whole genome shotgun (WGS) entry which is preliminary data.</text>
</comment>
<feature type="chain" id="PRO_5047049743" description="Secreted protein" evidence="1">
    <location>
        <begin position="19"/>
        <end position="92"/>
    </location>
</feature>
<organism evidence="2 3">
    <name type="scientific">Phialemonium thermophilum</name>
    <dbReference type="NCBI Taxonomy" id="223376"/>
    <lineage>
        <taxon>Eukaryota</taxon>
        <taxon>Fungi</taxon>
        <taxon>Dikarya</taxon>
        <taxon>Ascomycota</taxon>
        <taxon>Pezizomycotina</taxon>
        <taxon>Sordariomycetes</taxon>
        <taxon>Sordariomycetidae</taxon>
        <taxon>Cephalothecales</taxon>
        <taxon>Cephalothecaceae</taxon>
        <taxon>Phialemonium</taxon>
    </lineage>
</organism>
<protein>
    <recommendedName>
        <fullName evidence="4">Secreted protein</fullName>
    </recommendedName>
</protein>
<proteinExistence type="predicted"/>
<reference evidence="2 3" key="1">
    <citation type="journal article" date="2024" name="Commun. Biol.">
        <title>Comparative genomic analysis of thermophilic fungi reveals convergent evolutionary adaptations and gene losses.</title>
        <authorList>
            <person name="Steindorff A.S."/>
            <person name="Aguilar-Pontes M.V."/>
            <person name="Robinson A.J."/>
            <person name="Andreopoulos B."/>
            <person name="LaButti K."/>
            <person name="Kuo A."/>
            <person name="Mondo S."/>
            <person name="Riley R."/>
            <person name="Otillar R."/>
            <person name="Haridas S."/>
            <person name="Lipzen A."/>
            <person name="Grimwood J."/>
            <person name="Schmutz J."/>
            <person name="Clum A."/>
            <person name="Reid I.D."/>
            <person name="Moisan M.C."/>
            <person name="Butler G."/>
            <person name="Nguyen T.T.M."/>
            <person name="Dewar K."/>
            <person name="Conant G."/>
            <person name="Drula E."/>
            <person name="Henrissat B."/>
            <person name="Hansel C."/>
            <person name="Singer S."/>
            <person name="Hutchinson M.I."/>
            <person name="de Vries R.P."/>
            <person name="Natvig D.O."/>
            <person name="Powell A.J."/>
            <person name="Tsang A."/>
            <person name="Grigoriev I.V."/>
        </authorList>
    </citation>
    <scope>NUCLEOTIDE SEQUENCE [LARGE SCALE GENOMIC DNA]</scope>
    <source>
        <strain evidence="2 3">ATCC 24622</strain>
    </source>
</reference>
<dbReference type="Proteomes" id="UP001586593">
    <property type="component" value="Unassembled WGS sequence"/>
</dbReference>
<keyword evidence="1" id="KW-0732">Signal</keyword>
<sequence length="92" mass="9943">MTLLFPELGFLLFGRICAFPTSALFTCWAVTPPCYNAHGSILAGPGSSSVYSFHNDEIIGLLARCLLYLSSVAFSSLQACPFADVTESRWSS</sequence>
<evidence type="ECO:0000313" key="3">
    <source>
        <dbReference type="Proteomes" id="UP001586593"/>
    </source>
</evidence>
<keyword evidence="3" id="KW-1185">Reference proteome</keyword>
<evidence type="ECO:0008006" key="4">
    <source>
        <dbReference type="Google" id="ProtNLM"/>
    </source>
</evidence>
<dbReference type="EMBL" id="JAZHXJ010000666">
    <property type="protein sequence ID" value="KAL1854404.1"/>
    <property type="molecule type" value="Genomic_DNA"/>
</dbReference>
<accession>A0ABR3W6C2</accession>
<feature type="signal peptide" evidence="1">
    <location>
        <begin position="1"/>
        <end position="18"/>
    </location>
</feature>
<evidence type="ECO:0000256" key="1">
    <source>
        <dbReference type="SAM" id="SignalP"/>
    </source>
</evidence>
<name>A0ABR3W6C2_9PEZI</name>
<gene>
    <name evidence="2" type="ORF">VTK73DRAFT_8757</name>
</gene>
<evidence type="ECO:0000313" key="2">
    <source>
        <dbReference type="EMBL" id="KAL1854404.1"/>
    </source>
</evidence>